<dbReference type="RefSeq" id="WP_226579758.1">
    <property type="nucleotide sequence ID" value="NZ_BLAY01000033.1"/>
</dbReference>
<evidence type="ECO:0008006" key="4">
    <source>
        <dbReference type="Google" id="ProtNLM"/>
    </source>
</evidence>
<dbReference type="Proteomes" id="UP001050975">
    <property type="component" value="Unassembled WGS sequence"/>
</dbReference>
<evidence type="ECO:0000256" key="1">
    <source>
        <dbReference type="SAM" id="Phobius"/>
    </source>
</evidence>
<name>A0AAV3XAM5_9CYAN</name>
<feature type="transmembrane region" description="Helical" evidence="1">
    <location>
        <begin position="49"/>
        <end position="68"/>
    </location>
</feature>
<protein>
    <recommendedName>
        <fullName evidence="4">Type IV secretory pathway VirB3 family protein</fullName>
    </recommendedName>
</protein>
<accession>A0AAV3XAM5</accession>
<reference evidence="2" key="1">
    <citation type="submission" date="2019-10" db="EMBL/GenBank/DDBJ databases">
        <title>Draft genome sequece of Microseira wollei NIES-4236.</title>
        <authorList>
            <person name="Yamaguchi H."/>
            <person name="Suzuki S."/>
            <person name="Kawachi M."/>
        </authorList>
    </citation>
    <scope>NUCLEOTIDE SEQUENCE</scope>
    <source>
        <strain evidence="2">NIES-4236</strain>
    </source>
</reference>
<keyword evidence="1" id="KW-0812">Transmembrane</keyword>
<gene>
    <name evidence="2" type="ORF">MiSe_25090</name>
</gene>
<organism evidence="2 3">
    <name type="scientific">Microseira wollei NIES-4236</name>
    <dbReference type="NCBI Taxonomy" id="2530354"/>
    <lineage>
        <taxon>Bacteria</taxon>
        <taxon>Bacillati</taxon>
        <taxon>Cyanobacteriota</taxon>
        <taxon>Cyanophyceae</taxon>
        <taxon>Oscillatoriophycideae</taxon>
        <taxon>Aerosakkonematales</taxon>
        <taxon>Aerosakkonemataceae</taxon>
        <taxon>Microseira</taxon>
    </lineage>
</organism>
<keyword evidence="3" id="KW-1185">Reference proteome</keyword>
<keyword evidence="1" id="KW-1133">Transmembrane helix</keyword>
<evidence type="ECO:0000313" key="2">
    <source>
        <dbReference type="EMBL" id="GET37755.1"/>
    </source>
</evidence>
<keyword evidence="1" id="KW-0472">Membrane</keyword>
<comment type="caution">
    <text evidence="2">The sequence shown here is derived from an EMBL/GenBank/DDBJ whole genome shotgun (WGS) entry which is preliminary data.</text>
</comment>
<dbReference type="AlphaFoldDB" id="A0AAV3XAM5"/>
<evidence type="ECO:0000313" key="3">
    <source>
        <dbReference type="Proteomes" id="UP001050975"/>
    </source>
</evidence>
<dbReference type="EMBL" id="BLAY01000033">
    <property type="protein sequence ID" value="GET37755.1"/>
    <property type="molecule type" value="Genomic_DNA"/>
</dbReference>
<proteinExistence type="predicted"/>
<sequence length="99" mass="11484">MSSPRKQFRTVNRVLGEQPKIGPFPADQVFPWSAIALLSYFVVKVLFNASWLVTGLVIGWSWASWWTLSSNKTWMGKFVRVPRIVRGYQHFQSLVKNQK</sequence>